<dbReference type="Pfam" id="PF01258">
    <property type="entry name" value="zf-dskA_traR"/>
    <property type="match status" value="1"/>
</dbReference>
<keyword evidence="3" id="KW-0862">Zinc</keyword>
<dbReference type="AlphaFoldDB" id="A0A2H0LV65"/>
<dbReference type="PROSITE" id="PS51128">
    <property type="entry name" value="ZF_DKSA_2"/>
    <property type="match status" value="1"/>
</dbReference>
<dbReference type="InterPro" id="IPR020458">
    <property type="entry name" value="Znf_DskA_TraR_CS"/>
</dbReference>
<reference evidence="7 8" key="1">
    <citation type="submission" date="2017-09" db="EMBL/GenBank/DDBJ databases">
        <title>Depth-based differentiation of microbial function through sediment-hosted aquifers and enrichment of novel symbionts in the deep terrestrial subsurface.</title>
        <authorList>
            <person name="Probst A.J."/>
            <person name="Ladd B."/>
            <person name="Jarett J.K."/>
            <person name="Geller-Mcgrath D.E."/>
            <person name="Sieber C.M."/>
            <person name="Emerson J.B."/>
            <person name="Anantharaman K."/>
            <person name="Thomas B.C."/>
            <person name="Malmstrom R."/>
            <person name="Stieglmeier M."/>
            <person name="Klingl A."/>
            <person name="Woyke T."/>
            <person name="Ryan C.M."/>
            <person name="Banfield J.F."/>
        </authorList>
    </citation>
    <scope>NUCLEOTIDE SEQUENCE [LARGE SCALE GENOMIC DNA]</scope>
    <source>
        <strain evidence="7">CG11_big_fil_rev_8_21_14_0_20_42_13</strain>
    </source>
</reference>
<dbReference type="InterPro" id="IPR000962">
    <property type="entry name" value="Znf_DskA_TraR"/>
</dbReference>
<protein>
    <recommendedName>
        <fullName evidence="6">Zinc finger DksA/TraR C4-type domain-containing protein</fullName>
    </recommendedName>
</protein>
<comment type="caution">
    <text evidence="7">The sequence shown here is derived from an EMBL/GenBank/DDBJ whole genome shotgun (WGS) entry which is preliminary data.</text>
</comment>
<gene>
    <name evidence="7" type="ORF">COV72_09265</name>
</gene>
<dbReference type="InterPro" id="IPR037187">
    <property type="entry name" value="DnaK_N"/>
</dbReference>
<evidence type="ECO:0000256" key="3">
    <source>
        <dbReference type="ARBA" id="ARBA00022833"/>
    </source>
</evidence>
<keyword evidence="1" id="KW-0479">Metal-binding</keyword>
<evidence type="ECO:0000259" key="6">
    <source>
        <dbReference type="Pfam" id="PF01258"/>
    </source>
</evidence>
<evidence type="ECO:0000313" key="8">
    <source>
        <dbReference type="Proteomes" id="UP000229641"/>
    </source>
</evidence>
<accession>A0A2H0LV65</accession>
<dbReference type="Proteomes" id="UP000229641">
    <property type="component" value="Unassembled WGS sequence"/>
</dbReference>
<dbReference type="EMBL" id="PCWA01000111">
    <property type="protein sequence ID" value="PIQ88292.1"/>
    <property type="molecule type" value="Genomic_DNA"/>
</dbReference>
<sequence length="163" mass="18624">MKKKVNKKITRKAKLKTKPRRMAKAKAKPVRRPKAPAKKKINKKELKFFKDLLLEKKDMILEGIAHVSEDTLKKSQKEAAGDISAYTYHMADVATDTYDREFSLGMGSSERQMLYEVNDALKKIEEATYGVCEDCANIIGKTRLKAMPQARLCLKCQQKTEEI</sequence>
<dbReference type="Gene3D" id="1.20.120.910">
    <property type="entry name" value="DksA, coiled-coil domain"/>
    <property type="match status" value="1"/>
</dbReference>
<evidence type="ECO:0000256" key="1">
    <source>
        <dbReference type="ARBA" id="ARBA00022723"/>
    </source>
</evidence>
<evidence type="ECO:0000313" key="7">
    <source>
        <dbReference type="EMBL" id="PIQ88292.1"/>
    </source>
</evidence>
<dbReference type="PANTHER" id="PTHR33823">
    <property type="entry name" value="RNA POLYMERASE-BINDING TRANSCRIPTION FACTOR DKSA-RELATED"/>
    <property type="match status" value="1"/>
</dbReference>
<organism evidence="7 8">
    <name type="scientific">Candidatus Ghiorseimicrobium undicola</name>
    <dbReference type="NCBI Taxonomy" id="1974746"/>
    <lineage>
        <taxon>Bacteria</taxon>
        <taxon>Pseudomonadati</taxon>
        <taxon>Candidatus Omnitrophota</taxon>
        <taxon>Candidatus Ghiorseimicrobium</taxon>
    </lineage>
</organism>
<evidence type="ECO:0000256" key="2">
    <source>
        <dbReference type="ARBA" id="ARBA00022771"/>
    </source>
</evidence>
<dbReference type="SUPFAM" id="SSF57716">
    <property type="entry name" value="Glucocorticoid receptor-like (DNA-binding domain)"/>
    <property type="match status" value="1"/>
</dbReference>
<dbReference type="PROSITE" id="PS01102">
    <property type="entry name" value="ZF_DKSA_1"/>
    <property type="match status" value="1"/>
</dbReference>
<feature type="domain" description="Zinc finger DksA/TraR C4-type" evidence="6">
    <location>
        <begin position="128"/>
        <end position="161"/>
    </location>
</feature>
<evidence type="ECO:0000256" key="5">
    <source>
        <dbReference type="SAM" id="MobiDB-lite"/>
    </source>
</evidence>
<proteinExistence type="predicted"/>
<feature type="zinc finger region" description="dksA C4-type" evidence="4">
    <location>
        <begin position="132"/>
        <end position="156"/>
    </location>
</feature>
<evidence type="ECO:0000256" key="4">
    <source>
        <dbReference type="PROSITE-ProRule" id="PRU00510"/>
    </source>
</evidence>
<dbReference type="PANTHER" id="PTHR33823:SF4">
    <property type="entry name" value="GENERAL STRESS PROTEIN 16O"/>
    <property type="match status" value="1"/>
</dbReference>
<dbReference type="GO" id="GO:0008270">
    <property type="term" value="F:zinc ion binding"/>
    <property type="evidence" value="ECO:0007669"/>
    <property type="project" value="UniProtKB-KW"/>
</dbReference>
<keyword evidence="2" id="KW-0863">Zinc-finger</keyword>
<dbReference type="SUPFAM" id="SSF109635">
    <property type="entry name" value="DnaK suppressor protein DksA, alpha-hairpin domain"/>
    <property type="match status" value="1"/>
</dbReference>
<feature type="region of interest" description="Disordered" evidence="5">
    <location>
        <begin position="1"/>
        <end position="39"/>
    </location>
</feature>
<name>A0A2H0LV65_9BACT</name>